<evidence type="ECO:0000313" key="1">
    <source>
        <dbReference type="EMBL" id="NJC41825.1"/>
    </source>
</evidence>
<dbReference type="AlphaFoldDB" id="A0A7X6BPI8"/>
<comment type="caution">
    <text evidence="1">The sequence shown here is derived from an EMBL/GenBank/DDBJ whole genome shotgun (WGS) entry which is preliminary data.</text>
</comment>
<dbReference type="RefSeq" id="WP_168047592.1">
    <property type="nucleotide sequence ID" value="NZ_JAATJM010000002.1"/>
</dbReference>
<proteinExistence type="predicted"/>
<protein>
    <submittedName>
        <fullName evidence="1">Uncharacterized protein</fullName>
    </submittedName>
</protein>
<evidence type="ECO:0000313" key="2">
    <source>
        <dbReference type="Proteomes" id="UP000587415"/>
    </source>
</evidence>
<dbReference type="Proteomes" id="UP000587415">
    <property type="component" value="Unassembled WGS sequence"/>
</dbReference>
<dbReference type="EMBL" id="JAATJM010000002">
    <property type="protein sequence ID" value="NJC41825.1"/>
    <property type="molecule type" value="Genomic_DNA"/>
</dbReference>
<gene>
    <name evidence="1" type="ORF">GGQ87_002120</name>
</gene>
<keyword evidence="2" id="KW-1185">Reference proteome</keyword>
<accession>A0A7X6BPI8</accession>
<sequence length="147" mass="16466">MKVEAGEYETLRRWAAEMFELTFEPLPNLKPEDHPISVLDATAAGAPARARQGLAMMIGDEVEMTAAFSPEEVARLDSHLRALALPTLSEMRLRVMKAVRRIAARGAIRSDDEYFLIRNAVEALGDKSNAQEFWRLLGDYELRSSTS</sequence>
<organism evidence="1 2">
    <name type="scientific">Brevundimonas alba</name>
    <dbReference type="NCBI Taxonomy" id="74314"/>
    <lineage>
        <taxon>Bacteria</taxon>
        <taxon>Pseudomonadati</taxon>
        <taxon>Pseudomonadota</taxon>
        <taxon>Alphaproteobacteria</taxon>
        <taxon>Caulobacterales</taxon>
        <taxon>Caulobacteraceae</taxon>
        <taxon>Brevundimonas</taxon>
    </lineage>
</organism>
<name>A0A7X6BPI8_9CAUL</name>
<reference evidence="1 2" key="1">
    <citation type="submission" date="2020-03" db="EMBL/GenBank/DDBJ databases">
        <title>Genomic Encyclopedia of Type Strains, Phase IV (KMG-IV): sequencing the most valuable type-strain genomes for metagenomic binning, comparative biology and taxonomic classification.</title>
        <authorList>
            <person name="Goeker M."/>
        </authorList>
    </citation>
    <scope>NUCLEOTIDE SEQUENCE [LARGE SCALE GENOMIC DNA]</scope>
    <source>
        <strain evidence="1 2">DSM 4736</strain>
    </source>
</reference>